<evidence type="ECO:0000256" key="1">
    <source>
        <dbReference type="ARBA" id="ARBA00022737"/>
    </source>
</evidence>
<evidence type="ECO:0000313" key="5">
    <source>
        <dbReference type="EMBL" id="PTM46992.1"/>
    </source>
</evidence>
<dbReference type="InterPro" id="IPR019734">
    <property type="entry name" value="TPR_rpt"/>
</dbReference>
<dbReference type="AlphaFoldDB" id="A0A2T4YT49"/>
<dbReference type="EMBL" id="PZZN01000001">
    <property type="protein sequence ID" value="PTM46992.1"/>
    <property type="molecule type" value="Genomic_DNA"/>
</dbReference>
<evidence type="ECO:0000313" key="6">
    <source>
        <dbReference type="Proteomes" id="UP000240996"/>
    </source>
</evidence>
<dbReference type="SUPFAM" id="SSF48452">
    <property type="entry name" value="TPR-like"/>
    <property type="match status" value="2"/>
</dbReference>
<gene>
    <name evidence="5" type="ORF">C8J24_0373</name>
</gene>
<dbReference type="Pfam" id="PF13432">
    <property type="entry name" value="TPR_16"/>
    <property type="match status" value="1"/>
</dbReference>
<protein>
    <submittedName>
        <fullName evidence="5">Flp pilus assembly protein TadD</fullName>
    </submittedName>
</protein>
<dbReference type="SMART" id="SM00028">
    <property type="entry name" value="TPR"/>
    <property type="match status" value="4"/>
</dbReference>
<proteinExistence type="predicted"/>
<dbReference type="InterPro" id="IPR011990">
    <property type="entry name" value="TPR-like_helical_dom_sf"/>
</dbReference>
<evidence type="ECO:0000256" key="4">
    <source>
        <dbReference type="SAM" id="SignalP"/>
    </source>
</evidence>
<dbReference type="Gene3D" id="1.25.40.10">
    <property type="entry name" value="Tetratricopeptide repeat domain"/>
    <property type="match status" value="1"/>
</dbReference>
<dbReference type="PROSITE" id="PS50005">
    <property type="entry name" value="TPR"/>
    <property type="match status" value="1"/>
</dbReference>
<feature type="repeat" description="TPR" evidence="3">
    <location>
        <begin position="388"/>
        <end position="421"/>
    </location>
</feature>
<sequence>MLLAIGLLTAPTAALADTGGLSAYLKARAADADGRVMIAADQYARALAAAPDDPVVAIRAYREGIEAGDMPLVARAAGVLAKAGVAPADAALFPLAAAARKGDTRATRTAIATLGKGPLVVLAPSLNAWVARAEHRDPGAALATAGEDPVARRFAAETRKRIAAAPARQPLGLAVAQTLAGLAGDLVAGAPSPLAIALAQAAVEADPDYAPARIVLADALAHSDRVDRAMAVLDRVDGTSPSAETAIAKRLEILSVAGRDEAALAIARTRAERQEAVAGDWQRYADLLLTTGDAAAAAQWYGRVLAADRSAPAAARGSWGAWLQYGGALDQAGRWPEARVALRKAVALAPTQPLALNYLGFAQVEHGDDIAGSIRLLERASRLDPANPSVTDSLGWAYHRAGDTRRALPLLERAAQAEPTNAEIGDHLGDAYWSMGRRYEARYAWQAAIVTGDAEERARIAAKIDTGLPIAARR</sequence>
<dbReference type="InterPro" id="IPR051012">
    <property type="entry name" value="CellSynth/LPSAsmb/PSIAsmb"/>
</dbReference>
<dbReference type="RefSeq" id="WP_244180340.1">
    <property type="nucleotide sequence ID" value="NZ_PZZN01000001.1"/>
</dbReference>
<accession>A0A2T4YT49</accession>
<evidence type="ECO:0000256" key="3">
    <source>
        <dbReference type="PROSITE-ProRule" id="PRU00339"/>
    </source>
</evidence>
<dbReference type="Proteomes" id="UP000240996">
    <property type="component" value="Unassembled WGS sequence"/>
</dbReference>
<keyword evidence="1" id="KW-0677">Repeat</keyword>
<keyword evidence="4" id="KW-0732">Signal</keyword>
<keyword evidence="2 3" id="KW-0802">TPR repeat</keyword>
<name>A0A2T4YT49_9SPHN</name>
<comment type="caution">
    <text evidence="5">The sequence shown here is derived from an EMBL/GenBank/DDBJ whole genome shotgun (WGS) entry which is preliminary data.</text>
</comment>
<reference evidence="5 6" key="1">
    <citation type="submission" date="2018-04" db="EMBL/GenBank/DDBJ databases">
        <title>Genomic Encyclopedia of Type Strains, Phase III (KMG-III): the genomes of soil and plant-associated and newly described type strains.</title>
        <authorList>
            <person name="Whitman W."/>
        </authorList>
    </citation>
    <scope>NUCLEOTIDE SEQUENCE [LARGE SCALE GENOMIC DNA]</scope>
    <source>
        <strain evidence="5 6">NW12</strain>
    </source>
</reference>
<dbReference type="Pfam" id="PF14559">
    <property type="entry name" value="TPR_19"/>
    <property type="match status" value="1"/>
</dbReference>
<feature type="signal peptide" evidence="4">
    <location>
        <begin position="1"/>
        <end position="16"/>
    </location>
</feature>
<evidence type="ECO:0000256" key="2">
    <source>
        <dbReference type="ARBA" id="ARBA00022803"/>
    </source>
</evidence>
<feature type="chain" id="PRO_5015401785" evidence="4">
    <location>
        <begin position="17"/>
        <end position="474"/>
    </location>
</feature>
<keyword evidence="6" id="KW-1185">Reference proteome</keyword>
<dbReference type="Pfam" id="PF13428">
    <property type="entry name" value="TPR_14"/>
    <property type="match status" value="1"/>
</dbReference>
<dbReference type="PANTHER" id="PTHR45586">
    <property type="entry name" value="TPR REPEAT-CONTAINING PROTEIN PA4667"/>
    <property type="match status" value="1"/>
</dbReference>
<dbReference type="PANTHER" id="PTHR45586:SF14">
    <property type="entry name" value="TETRATRICOPEPTIDE TPR_2 REPEAT PROTEIN"/>
    <property type="match status" value="1"/>
</dbReference>
<organism evidence="5 6">
    <name type="scientific">Sphingomonas aerolata</name>
    <dbReference type="NCBI Taxonomy" id="185951"/>
    <lineage>
        <taxon>Bacteria</taxon>
        <taxon>Pseudomonadati</taxon>
        <taxon>Pseudomonadota</taxon>
        <taxon>Alphaproteobacteria</taxon>
        <taxon>Sphingomonadales</taxon>
        <taxon>Sphingomonadaceae</taxon>
        <taxon>Sphingomonas</taxon>
    </lineage>
</organism>